<accession>A0AAD7JJG2</accession>
<evidence type="ECO:0000313" key="3">
    <source>
        <dbReference type="Proteomes" id="UP001215598"/>
    </source>
</evidence>
<organism evidence="2 3">
    <name type="scientific">Mycena metata</name>
    <dbReference type="NCBI Taxonomy" id="1033252"/>
    <lineage>
        <taxon>Eukaryota</taxon>
        <taxon>Fungi</taxon>
        <taxon>Dikarya</taxon>
        <taxon>Basidiomycota</taxon>
        <taxon>Agaricomycotina</taxon>
        <taxon>Agaricomycetes</taxon>
        <taxon>Agaricomycetidae</taxon>
        <taxon>Agaricales</taxon>
        <taxon>Marasmiineae</taxon>
        <taxon>Mycenaceae</taxon>
        <taxon>Mycena</taxon>
    </lineage>
</organism>
<dbReference type="EMBL" id="JARKIB010000024">
    <property type="protein sequence ID" value="KAJ7766122.1"/>
    <property type="molecule type" value="Genomic_DNA"/>
</dbReference>
<feature type="signal peptide" evidence="1">
    <location>
        <begin position="1"/>
        <end position="21"/>
    </location>
</feature>
<comment type="caution">
    <text evidence="2">The sequence shown here is derived from an EMBL/GenBank/DDBJ whole genome shotgun (WGS) entry which is preliminary data.</text>
</comment>
<keyword evidence="1" id="KW-0732">Signal</keyword>
<protein>
    <submittedName>
        <fullName evidence="2">Uncharacterized protein</fullName>
    </submittedName>
</protein>
<feature type="chain" id="PRO_5042223417" evidence="1">
    <location>
        <begin position="22"/>
        <end position="122"/>
    </location>
</feature>
<gene>
    <name evidence="2" type="ORF">B0H16DRAFT_1717349</name>
</gene>
<evidence type="ECO:0000256" key="1">
    <source>
        <dbReference type="SAM" id="SignalP"/>
    </source>
</evidence>
<dbReference type="AlphaFoldDB" id="A0AAD7JJG2"/>
<proteinExistence type="predicted"/>
<evidence type="ECO:0000313" key="2">
    <source>
        <dbReference type="EMBL" id="KAJ7766122.1"/>
    </source>
</evidence>
<name>A0AAD7JJG2_9AGAR</name>
<sequence>MFNSKALLVGTLAALAAFASANPTNLGDDTIVRRVQPAPDATSLWAVYPGWDMANPAGISSATVAVPGSYCTTTLSPSSCWLKDELNFSAIETRGFPITLAILGACGTFNVRGPALCFTVAA</sequence>
<dbReference type="Proteomes" id="UP001215598">
    <property type="component" value="Unassembled WGS sequence"/>
</dbReference>
<keyword evidence="3" id="KW-1185">Reference proteome</keyword>
<reference evidence="2" key="1">
    <citation type="submission" date="2023-03" db="EMBL/GenBank/DDBJ databases">
        <title>Massive genome expansion in bonnet fungi (Mycena s.s.) driven by repeated elements and novel gene families across ecological guilds.</title>
        <authorList>
            <consortium name="Lawrence Berkeley National Laboratory"/>
            <person name="Harder C.B."/>
            <person name="Miyauchi S."/>
            <person name="Viragh M."/>
            <person name="Kuo A."/>
            <person name="Thoen E."/>
            <person name="Andreopoulos B."/>
            <person name="Lu D."/>
            <person name="Skrede I."/>
            <person name="Drula E."/>
            <person name="Henrissat B."/>
            <person name="Morin E."/>
            <person name="Kohler A."/>
            <person name="Barry K."/>
            <person name="LaButti K."/>
            <person name="Morin E."/>
            <person name="Salamov A."/>
            <person name="Lipzen A."/>
            <person name="Mereny Z."/>
            <person name="Hegedus B."/>
            <person name="Baldrian P."/>
            <person name="Stursova M."/>
            <person name="Weitz H."/>
            <person name="Taylor A."/>
            <person name="Grigoriev I.V."/>
            <person name="Nagy L.G."/>
            <person name="Martin F."/>
            <person name="Kauserud H."/>
        </authorList>
    </citation>
    <scope>NUCLEOTIDE SEQUENCE</scope>
    <source>
        <strain evidence="2">CBHHK182m</strain>
    </source>
</reference>